<name>A0AAT9FSK8_9BACT</name>
<dbReference type="KEGG" id="osu:NT6N_40190"/>
<accession>A0AAT9FSK8</accession>
<evidence type="ECO:0000259" key="1">
    <source>
        <dbReference type="SMART" id="SM00871"/>
    </source>
</evidence>
<proteinExistence type="predicted"/>
<dbReference type="AlphaFoldDB" id="A0AAT9FSK8"/>
<dbReference type="EMBL" id="AP026866">
    <property type="protein sequence ID" value="BDS08979.1"/>
    <property type="molecule type" value="Genomic_DNA"/>
</dbReference>
<protein>
    <submittedName>
        <fullName evidence="2">Transcriptional regulator</fullName>
    </submittedName>
</protein>
<dbReference type="Gene3D" id="3.30.530.20">
    <property type="match status" value="1"/>
</dbReference>
<gene>
    <name evidence="2" type="ORF">NT6N_40190</name>
</gene>
<dbReference type="CDD" id="cd07818">
    <property type="entry name" value="SRPBCC_1"/>
    <property type="match status" value="1"/>
</dbReference>
<organism evidence="2">
    <name type="scientific">Oceaniferula spumae</name>
    <dbReference type="NCBI Taxonomy" id="2979115"/>
    <lineage>
        <taxon>Bacteria</taxon>
        <taxon>Pseudomonadati</taxon>
        <taxon>Verrucomicrobiota</taxon>
        <taxon>Verrucomicrobiia</taxon>
        <taxon>Verrucomicrobiales</taxon>
        <taxon>Verrucomicrobiaceae</taxon>
        <taxon>Oceaniferula</taxon>
    </lineage>
</organism>
<sequence length="305" mass="34961">MPAIHASKEIIIEKPVSEVYAYVRDFETWPKWSPWLICEPETKLSFQKDAYSWEGKFVGAGMMRVADAKENRQIDYHLEFLKPWKSKAAVSMEFSELGDGTRVRWVMNSSLPWFMFFMKPMMECMIGMDYERGLRMLKERLETGTLRSALSYEARVTIPACDYIGIERICAMEDMERLMGEDFEKIGTIPEELIAQDEPVFTIYNAWKLSKGQASYIACCPVKTAPSQAPGGMMIGRRPACEAFTVDHKGSYNHLGNAWAAGMMRGQAKLFKQDKKVPPFEQYLNDPHETAEADLLTRVCLPRKD</sequence>
<dbReference type="Pfam" id="PF06445">
    <property type="entry name" value="GyrI-like"/>
    <property type="match status" value="1"/>
</dbReference>
<dbReference type="SUPFAM" id="SSF55961">
    <property type="entry name" value="Bet v1-like"/>
    <property type="match status" value="1"/>
</dbReference>
<dbReference type="Gene3D" id="3.20.80.10">
    <property type="entry name" value="Regulatory factor, effector binding domain"/>
    <property type="match status" value="1"/>
</dbReference>
<reference evidence="2" key="1">
    <citation type="submission" date="2024-07" db="EMBL/GenBank/DDBJ databases">
        <title>Complete genome sequence of Verrucomicrobiaceae bacterium NT6N.</title>
        <authorList>
            <person name="Huang C."/>
            <person name="Takami H."/>
            <person name="Hamasaki K."/>
        </authorList>
    </citation>
    <scope>NUCLEOTIDE SEQUENCE</scope>
    <source>
        <strain evidence="2">NT6N</strain>
    </source>
</reference>
<dbReference type="InterPro" id="IPR023393">
    <property type="entry name" value="START-like_dom_sf"/>
</dbReference>
<dbReference type="InterPro" id="IPR011256">
    <property type="entry name" value="Reg_factor_effector_dom_sf"/>
</dbReference>
<feature type="domain" description="AraC effector-binding" evidence="1">
    <location>
        <begin position="152"/>
        <end position="304"/>
    </location>
</feature>
<dbReference type="InterPro" id="IPR010499">
    <property type="entry name" value="AraC_E-bd"/>
</dbReference>
<dbReference type="InterPro" id="IPR029442">
    <property type="entry name" value="GyrI-like"/>
</dbReference>
<dbReference type="Pfam" id="PF10604">
    <property type="entry name" value="Polyketide_cyc2"/>
    <property type="match status" value="1"/>
</dbReference>
<dbReference type="SUPFAM" id="SSF55136">
    <property type="entry name" value="Probable bacterial effector-binding domain"/>
    <property type="match status" value="1"/>
</dbReference>
<dbReference type="SMART" id="SM00871">
    <property type="entry name" value="AraC_E_bind"/>
    <property type="match status" value="1"/>
</dbReference>
<dbReference type="InterPro" id="IPR019587">
    <property type="entry name" value="Polyketide_cyclase/dehydratase"/>
</dbReference>
<evidence type="ECO:0000313" key="2">
    <source>
        <dbReference type="EMBL" id="BDS08979.1"/>
    </source>
</evidence>